<evidence type="ECO:0000256" key="6">
    <source>
        <dbReference type="RuleBase" id="RU003355"/>
    </source>
</evidence>
<evidence type="ECO:0000256" key="2">
    <source>
        <dbReference type="ARBA" id="ARBA00022670"/>
    </source>
</evidence>
<evidence type="ECO:0000256" key="1">
    <source>
        <dbReference type="ARBA" id="ARBA00011073"/>
    </source>
</evidence>
<dbReference type="PROSITE" id="PS51892">
    <property type="entry name" value="SUBTILASE"/>
    <property type="match status" value="1"/>
</dbReference>
<evidence type="ECO:0000259" key="7">
    <source>
        <dbReference type="PROSITE" id="PS51272"/>
    </source>
</evidence>
<feature type="active site" description="Charge relay system" evidence="5">
    <location>
        <position position="272"/>
    </location>
</feature>
<keyword evidence="9" id="KW-1185">Reference proteome</keyword>
<keyword evidence="4 5" id="KW-0720">Serine protease</keyword>
<name>A0A4Y8LNK3_9BACL</name>
<feature type="active site" description="Charge relay system" evidence="5">
    <location>
        <position position="429"/>
    </location>
</feature>
<dbReference type="GO" id="GO:0006508">
    <property type="term" value="P:proteolysis"/>
    <property type="evidence" value="ECO:0007669"/>
    <property type="project" value="UniProtKB-KW"/>
</dbReference>
<dbReference type="Gene3D" id="3.40.50.200">
    <property type="entry name" value="Peptidase S8/S53 domain"/>
    <property type="match status" value="1"/>
</dbReference>
<gene>
    <name evidence="8" type="ORF">E2626_01270</name>
</gene>
<feature type="domain" description="SLH" evidence="7">
    <location>
        <begin position="704"/>
        <end position="765"/>
    </location>
</feature>
<dbReference type="PRINTS" id="PR00723">
    <property type="entry name" value="SUBTILISIN"/>
</dbReference>
<dbReference type="Proteomes" id="UP000297776">
    <property type="component" value="Unassembled WGS sequence"/>
</dbReference>
<organism evidence="8 9">
    <name type="scientific">Jeotgalibacillus salarius</name>
    <dbReference type="NCBI Taxonomy" id="546023"/>
    <lineage>
        <taxon>Bacteria</taxon>
        <taxon>Bacillati</taxon>
        <taxon>Bacillota</taxon>
        <taxon>Bacilli</taxon>
        <taxon>Bacillales</taxon>
        <taxon>Caryophanaceae</taxon>
        <taxon>Jeotgalibacillus</taxon>
    </lineage>
</organism>
<dbReference type="OrthoDB" id="9798386at2"/>
<dbReference type="InterPro" id="IPR015500">
    <property type="entry name" value="Peptidase_S8_subtilisin-rel"/>
</dbReference>
<feature type="domain" description="SLH" evidence="7">
    <location>
        <begin position="580"/>
        <end position="643"/>
    </location>
</feature>
<keyword evidence="3 5" id="KW-0378">Hydrolase</keyword>
<dbReference type="GO" id="GO:0004252">
    <property type="term" value="F:serine-type endopeptidase activity"/>
    <property type="evidence" value="ECO:0007669"/>
    <property type="project" value="UniProtKB-UniRule"/>
</dbReference>
<dbReference type="PANTHER" id="PTHR43806">
    <property type="entry name" value="PEPTIDASE S8"/>
    <property type="match status" value="1"/>
</dbReference>
<feature type="active site" description="Charge relay system" evidence="5">
    <location>
        <position position="237"/>
    </location>
</feature>
<evidence type="ECO:0000256" key="4">
    <source>
        <dbReference type="ARBA" id="ARBA00022825"/>
    </source>
</evidence>
<dbReference type="Pfam" id="PF00082">
    <property type="entry name" value="Peptidase_S8"/>
    <property type="match status" value="1"/>
</dbReference>
<comment type="caution">
    <text evidence="8">The sequence shown here is derived from an EMBL/GenBank/DDBJ whole genome shotgun (WGS) entry which is preliminary data.</text>
</comment>
<evidence type="ECO:0000256" key="3">
    <source>
        <dbReference type="ARBA" id="ARBA00022801"/>
    </source>
</evidence>
<dbReference type="PANTHER" id="PTHR43806:SF11">
    <property type="entry name" value="CEREVISIN-RELATED"/>
    <property type="match status" value="1"/>
</dbReference>
<dbReference type="InterPro" id="IPR023828">
    <property type="entry name" value="Peptidase_S8_Ser-AS"/>
</dbReference>
<dbReference type="PROSITE" id="PS00137">
    <property type="entry name" value="SUBTILASE_HIS"/>
    <property type="match status" value="1"/>
</dbReference>
<sequence>MTGGVCVTFRSIVTIFFSILFFSLVITSASASDKEWILNFNSPEDKETFKYELSAIQILNEMPRALLISGSVPDHPLIKNYEQNVSKQANAEISPDVYATDQWGLSAVNQSAIQTLYPEAGKNLLDSKRLIINDTDLIENTGPFNAQTIEIDVGTELSRISLEIEENDIYWGIEAKDEKGNLIGMNYGRFSKLDIIISNKQPVNKIHLTLLNENETPSSFTVKSLMGVNNPLVAVLDSGVAMHEDFCSNILYSLSKDYTDESFSWAQDTYGHGTHITGILASCYNNGVGTAGVFGYAPIDILPMKVLNERGTGTDFQISQALYDAIELDVSAVNLSIAGKGKTDLLKNAILEAAIREIPIIAAAGNYNSSTEAVYPASYPTVITVSGVNQQMKRVGTSNFGWEVDLTAPGFEVLSTYTDPVYKKLNGTSMAAPFVTGAAAILKHQYPDDSILKIRQKLFGSAEDIMAQGYDIYSGNGLVQFQPEKWENTPLKNIEWMNYRNGQPYRLNEFHLLTDSEFTGDQLQLFVNGRSVFSSKIDSTYQSIEIDAPIQPAFKLFTVISDGDTILEQSYLNLAPNAQASFTFTDTARAYWAYEEIMNATTSGIINGYEDQTFRPDAPISRRHAALMMNRLLEWDSLPSMKSTFSDIEKFDFMTKYSILSANHEKVLNGYEGGYFKPDQQLSRGQMALILFRALHFEESNSEIELLFNDISPENEIFSALIELVSKGIVTNQKEFNPYESISRAQFSAMISRAQHYMNTQKEEAGA</sequence>
<protein>
    <recommendedName>
        <fullName evidence="7">SLH domain-containing protein</fullName>
    </recommendedName>
</protein>
<dbReference type="InterPro" id="IPR036852">
    <property type="entry name" value="Peptidase_S8/S53_dom_sf"/>
</dbReference>
<dbReference type="InterPro" id="IPR022398">
    <property type="entry name" value="Peptidase_S8_His-AS"/>
</dbReference>
<dbReference type="InterPro" id="IPR023827">
    <property type="entry name" value="Peptidase_S8_Asp-AS"/>
</dbReference>
<keyword evidence="2 5" id="KW-0645">Protease</keyword>
<dbReference type="Pfam" id="PF00395">
    <property type="entry name" value="SLH"/>
    <property type="match status" value="2"/>
</dbReference>
<dbReference type="InterPro" id="IPR000209">
    <property type="entry name" value="Peptidase_S8/S53_dom"/>
</dbReference>
<dbReference type="PROSITE" id="PS00136">
    <property type="entry name" value="SUBTILASE_ASP"/>
    <property type="match status" value="1"/>
</dbReference>
<dbReference type="InterPro" id="IPR050131">
    <property type="entry name" value="Peptidase_S8_subtilisin-like"/>
</dbReference>
<dbReference type="PROSITE" id="PS00138">
    <property type="entry name" value="SUBTILASE_SER"/>
    <property type="match status" value="1"/>
</dbReference>
<evidence type="ECO:0000313" key="9">
    <source>
        <dbReference type="Proteomes" id="UP000297776"/>
    </source>
</evidence>
<proteinExistence type="inferred from homology"/>
<dbReference type="InterPro" id="IPR001119">
    <property type="entry name" value="SLH_dom"/>
</dbReference>
<evidence type="ECO:0000256" key="5">
    <source>
        <dbReference type="PROSITE-ProRule" id="PRU01240"/>
    </source>
</evidence>
<evidence type="ECO:0000313" key="8">
    <source>
        <dbReference type="EMBL" id="TFE03987.1"/>
    </source>
</evidence>
<reference evidence="8 9" key="1">
    <citation type="submission" date="2019-03" db="EMBL/GenBank/DDBJ databases">
        <authorList>
            <person name="Yang Y."/>
        </authorList>
    </citation>
    <scope>NUCLEOTIDE SEQUENCE [LARGE SCALE GENOMIC DNA]</scope>
    <source>
        <strain evidence="8 9">ASL-1</strain>
    </source>
</reference>
<dbReference type="AlphaFoldDB" id="A0A4Y8LNK3"/>
<dbReference type="EMBL" id="SORX01000001">
    <property type="protein sequence ID" value="TFE03987.1"/>
    <property type="molecule type" value="Genomic_DNA"/>
</dbReference>
<dbReference type="PROSITE" id="PS51272">
    <property type="entry name" value="SLH"/>
    <property type="match status" value="2"/>
</dbReference>
<dbReference type="SUPFAM" id="SSF52743">
    <property type="entry name" value="Subtilisin-like"/>
    <property type="match status" value="1"/>
</dbReference>
<comment type="similarity">
    <text evidence="1 5 6">Belongs to the peptidase S8 family.</text>
</comment>
<accession>A0A4Y8LNK3</accession>